<dbReference type="AlphaFoldDB" id="A0A382PU73"/>
<evidence type="ECO:0000313" key="1">
    <source>
        <dbReference type="EMBL" id="SVC76215.1"/>
    </source>
</evidence>
<accession>A0A382PU73</accession>
<dbReference type="EMBL" id="UINC01109409">
    <property type="protein sequence ID" value="SVC76215.1"/>
    <property type="molecule type" value="Genomic_DNA"/>
</dbReference>
<sequence>TKSNLPVLIKDGPWGYQLLTDNQIGKNKGTSDPDFDDVTLEYALNNMRILGYCDEDSRAIGKRRYRIKNKNIPYIIHGDKKEEIKPPLTFNSITLGEARVLLKCDGYPDDESIK</sequence>
<organism evidence="1">
    <name type="scientific">marine metagenome</name>
    <dbReference type="NCBI Taxonomy" id="408172"/>
    <lineage>
        <taxon>unclassified sequences</taxon>
        <taxon>metagenomes</taxon>
        <taxon>ecological metagenomes</taxon>
    </lineage>
</organism>
<reference evidence="1" key="1">
    <citation type="submission" date="2018-05" db="EMBL/GenBank/DDBJ databases">
        <authorList>
            <person name="Lanie J.A."/>
            <person name="Ng W.-L."/>
            <person name="Kazmierczak K.M."/>
            <person name="Andrzejewski T.M."/>
            <person name="Davidsen T.M."/>
            <person name="Wayne K.J."/>
            <person name="Tettelin H."/>
            <person name="Glass J.I."/>
            <person name="Rusch D."/>
            <person name="Podicherti R."/>
            <person name="Tsui H.-C.T."/>
            <person name="Winkler M.E."/>
        </authorList>
    </citation>
    <scope>NUCLEOTIDE SEQUENCE</scope>
</reference>
<feature type="non-terminal residue" evidence="1">
    <location>
        <position position="1"/>
    </location>
</feature>
<proteinExistence type="predicted"/>
<gene>
    <name evidence="1" type="ORF">METZ01_LOCUS329069</name>
</gene>
<protein>
    <submittedName>
        <fullName evidence="1">Uncharacterized protein</fullName>
    </submittedName>
</protein>
<name>A0A382PU73_9ZZZZ</name>